<dbReference type="CDD" id="cd00130">
    <property type="entry name" value="PAS"/>
    <property type="match status" value="2"/>
</dbReference>
<dbReference type="SUPFAM" id="SSF55785">
    <property type="entry name" value="PYP-like sensor domain (PAS domain)"/>
    <property type="match status" value="2"/>
</dbReference>
<organism evidence="8 9">
    <name type="scientific">Denticeps clupeoides</name>
    <name type="common">denticle herring</name>
    <dbReference type="NCBI Taxonomy" id="299321"/>
    <lineage>
        <taxon>Eukaryota</taxon>
        <taxon>Metazoa</taxon>
        <taxon>Chordata</taxon>
        <taxon>Craniata</taxon>
        <taxon>Vertebrata</taxon>
        <taxon>Euteleostomi</taxon>
        <taxon>Actinopterygii</taxon>
        <taxon>Neopterygii</taxon>
        <taxon>Teleostei</taxon>
        <taxon>Clupei</taxon>
        <taxon>Clupeiformes</taxon>
        <taxon>Denticipitoidei</taxon>
        <taxon>Denticipitidae</taxon>
        <taxon>Denticeps</taxon>
    </lineage>
</organism>
<dbReference type="GO" id="GO:0000981">
    <property type="term" value="F:DNA-binding transcription factor activity, RNA polymerase II-specific"/>
    <property type="evidence" value="ECO:0007669"/>
    <property type="project" value="TreeGrafter"/>
</dbReference>
<keyword evidence="4" id="KW-0804">Transcription</keyword>
<feature type="domain" description="PAS" evidence="7">
    <location>
        <begin position="66"/>
        <end position="131"/>
    </location>
</feature>
<dbReference type="GO" id="GO:0005634">
    <property type="term" value="C:nucleus"/>
    <property type="evidence" value="ECO:0007669"/>
    <property type="project" value="UniProtKB-SubCell"/>
</dbReference>
<sequence length="644" mass="71288">RDHINGEIRNMRALLPISREDQERLSYLHSMSVICTYIRKSILLPGEDHPTNPSLSLPCWRCLYSTTNVILHFLQALPGFIVVMTEEGKLVYLSKNVSDYLGLSVVDVLQGDHFYDMIESSYVDVVRQILHAGSNSLEETSFVCEMHTSKAFRLQHGGVCSMLVRGHFQAGPACPLFVALCTPTVNRLRDEERPCFLPNFQTLHQPDMTFTHVSDSVLLYLGRSAEELTGRSWYHLLHPGDLAPAAHGHRTLNTHVEMVLRVQRKDFSWTWLYTSAARNSQNDIDCTNFIISCPDEQPRRKTRLSESSVQNPGFGSSSSIDGGQGSHLYCTPPYSPAESPCPILQGEGSSDLLLEVYRSTERLVSPQGASPLYVPSSRRVEPQLPAPFIHNEVLYTHTLEPRTYSVSSSPSPASPCPLDCIFPGCQGDSCLVPEYQPPSEVSECVLHPEDISLMTMPPLPLGIPNSVQTLQVPENSGFPPQADPLTPTPSPTADFHFHYSQTEREQVEISVLAQQISSLASSFHTYYTPSPAAVPTRVQRHDPGLVWPQQPPTSHSHRTELVLDEGVIDSILKDLDTVLSGRAAPSSGWEEEEAVLTQSHAQDPSLGTMADYLRLGRFPSADAGLGTVCRLQSTGLHQLSHEPL</sequence>
<dbReference type="PANTHER" id="PTHR23043:SF37">
    <property type="entry name" value="NPAS4 PROTEIN"/>
    <property type="match status" value="1"/>
</dbReference>
<evidence type="ECO:0000313" key="8">
    <source>
        <dbReference type="Ensembl" id="ENSDCDP00010054659.1"/>
    </source>
</evidence>
<dbReference type="Ensembl" id="ENSDCDT00010065249.1">
    <property type="protein sequence ID" value="ENSDCDP00010054659.1"/>
    <property type="gene ID" value="ENSDCDG00010031538.1"/>
</dbReference>
<dbReference type="PANTHER" id="PTHR23043">
    <property type="entry name" value="HYPOXIA-INDUCIBLE FACTOR 1 ALPHA"/>
    <property type="match status" value="1"/>
</dbReference>
<dbReference type="InterPro" id="IPR013655">
    <property type="entry name" value="PAS_fold_3"/>
</dbReference>
<dbReference type="PROSITE" id="PS50112">
    <property type="entry name" value="PAS"/>
    <property type="match status" value="2"/>
</dbReference>
<evidence type="ECO:0000256" key="6">
    <source>
        <dbReference type="SAM" id="MobiDB-lite"/>
    </source>
</evidence>
<gene>
    <name evidence="8" type="primary">npas4l</name>
</gene>
<proteinExistence type="predicted"/>
<accession>A0AAY4EBH6</accession>
<dbReference type="Gene3D" id="3.30.450.20">
    <property type="entry name" value="PAS domain"/>
    <property type="match status" value="2"/>
</dbReference>
<dbReference type="SMART" id="SM00091">
    <property type="entry name" value="PAS"/>
    <property type="match status" value="2"/>
</dbReference>
<reference evidence="8 9" key="1">
    <citation type="submission" date="2020-06" db="EMBL/GenBank/DDBJ databases">
        <authorList>
            <consortium name="Wellcome Sanger Institute Data Sharing"/>
        </authorList>
    </citation>
    <scope>NUCLEOTIDE SEQUENCE [LARGE SCALE GENOMIC DNA]</scope>
</reference>
<reference evidence="8" key="2">
    <citation type="submission" date="2025-08" db="UniProtKB">
        <authorList>
            <consortium name="Ensembl"/>
        </authorList>
    </citation>
    <scope>IDENTIFICATION</scope>
</reference>
<dbReference type="InterPro" id="IPR056192">
    <property type="entry name" value="bHLH_NPAS4"/>
</dbReference>
<evidence type="ECO:0000256" key="1">
    <source>
        <dbReference type="ARBA" id="ARBA00004123"/>
    </source>
</evidence>
<dbReference type="GO" id="GO:0000977">
    <property type="term" value="F:RNA polymerase II transcription regulatory region sequence-specific DNA binding"/>
    <property type="evidence" value="ECO:0007669"/>
    <property type="project" value="TreeGrafter"/>
</dbReference>
<evidence type="ECO:0000259" key="7">
    <source>
        <dbReference type="PROSITE" id="PS50112"/>
    </source>
</evidence>
<keyword evidence="5" id="KW-0539">Nucleus</keyword>
<feature type="domain" description="PAS" evidence="7">
    <location>
        <begin position="210"/>
        <end position="241"/>
    </location>
</feature>
<evidence type="ECO:0000313" key="9">
    <source>
        <dbReference type="Proteomes" id="UP000694580"/>
    </source>
</evidence>
<evidence type="ECO:0000256" key="5">
    <source>
        <dbReference type="ARBA" id="ARBA00023242"/>
    </source>
</evidence>
<dbReference type="Proteomes" id="UP000694580">
    <property type="component" value="Chromosome 8"/>
</dbReference>
<comment type="subcellular location">
    <subcellularLocation>
        <location evidence="1">Nucleus</location>
    </subcellularLocation>
</comment>
<dbReference type="GeneTree" id="ENSGT00530000064165"/>
<dbReference type="InterPro" id="IPR035965">
    <property type="entry name" value="PAS-like_dom_sf"/>
</dbReference>
<dbReference type="Pfam" id="PF23183">
    <property type="entry name" value="bHLH_NPAS4"/>
    <property type="match status" value="1"/>
</dbReference>
<keyword evidence="2" id="KW-0805">Transcription regulation</keyword>
<reference evidence="8" key="3">
    <citation type="submission" date="2025-09" db="UniProtKB">
        <authorList>
            <consortium name="Ensembl"/>
        </authorList>
    </citation>
    <scope>IDENTIFICATION</scope>
</reference>
<evidence type="ECO:0000256" key="2">
    <source>
        <dbReference type="ARBA" id="ARBA00023015"/>
    </source>
</evidence>
<dbReference type="AlphaFoldDB" id="A0AAY4EBH6"/>
<feature type="region of interest" description="Disordered" evidence="6">
    <location>
        <begin position="300"/>
        <end position="324"/>
    </location>
</feature>
<evidence type="ECO:0000256" key="3">
    <source>
        <dbReference type="ARBA" id="ARBA00023125"/>
    </source>
</evidence>
<keyword evidence="9" id="KW-1185">Reference proteome</keyword>
<dbReference type="InterPro" id="IPR000014">
    <property type="entry name" value="PAS"/>
</dbReference>
<dbReference type="Pfam" id="PF08447">
    <property type="entry name" value="PAS_3"/>
    <property type="match status" value="1"/>
</dbReference>
<protein>
    <recommendedName>
        <fullName evidence="7">PAS domain-containing protein</fullName>
    </recommendedName>
</protein>
<keyword evidence="3" id="KW-0238">DNA-binding</keyword>
<evidence type="ECO:0000256" key="4">
    <source>
        <dbReference type="ARBA" id="ARBA00023163"/>
    </source>
</evidence>
<name>A0AAY4EBH6_9TELE</name>